<organism evidence="15 16">
    <name type="scientific">Paenibacillus agilis</name>
    <dbReference type="NCBI Taxonomy" id="3020863"/>
    <lineage>
        <taxon>Bacteria</taxon>
        <taxon>Bacillati</taxon>
        <taxon>Bacillota</taxon>
        <taxon>Bacilli</taxon>
        <taxon>Bacillales</taxon>
        <taxon>Paenibacillaceae</taxon>
        <taxon>Paenibacillus</taxon>
    </lineage>
</organism>
<dbReference type="PANTHER" id="PTHR42802">
    <property type="entry name" value="MONOOXYGENASE"/>
    <property type="match status" value="1"/>
</dbReference>
<name>A0A559J1D6_9BACL</name>
<reference evidence="15 16" key="1">
    <citation type="submission" date="2019-07" db="EMBL/GenBank/DDBJ databases">
        <authorList>
            <person name="Kim J."/>
        </authorList>
    </citation>
    <scope>NUCLEOTIDE SEQUENCE [LARGE SCALE GENOMIC DNA]</scope>
    <source>
        <strain evidence="15 16">N4</strain>
    </source>
</reference>
<evidence type="ECO:0000313" key="15">
    <source>
        <dbReference type="EMBL" id="TVX93694.1"/>
    </source>
</evidence>
<keyword evidence="6" id="KW-0285">Flavoprotein</keyword>
<evidence type="ECO:0000256" key="8">
    <source>
        <dbReference type="ARBA" id="ARBA00022857"/>
    </source>
</evidence>
<dbReference type="Proteomes" id="UP000318102">
    <property type="component" value="Unassembled WGS sequence"/>
</dbReference>
<dbReference type="GO" id="GO:0006879">
    <property type="term" value="P:intracellular iron ion homeostasis"/>
    <property type="evidence" value="ECO:0007669"/>
    <property type="project" value="TreeGrafter"/>
</dbReference>
<evidence type="ECO:0000256" key="1">
    <source>
        <dbReference type="ARBA" id="ARBA00001974"/>
    </source>
</evidence>
<keyword evidence="15" id="KW-0503">Monooxygenase</keyword>
<evidence type="ECO:0000256" key="10">
    <source>
        <dbReference type="ARBA" id="ARBA00029939"/>
    </source>
</evidence>
<dbReference type="GO" id="GO:0047091">
    <property type="term" value="F:L-lysine 6-monooxygenase (NADPH) activity"/>
    <property type="evidence" value="ECO:0007669"/>
    <property type="project" value="UniProtKB-EC"/>
</dbReference>
<evidence type="ECO:0000256" key="13">
    <source>
        <dbReference type="ARBA" id="ARBA00032738"/>
    </source>
</evidence>
<accession>A0A559J1D6</accession>
<dbReference type="Gene3D" id="3.50.50.60">
    <property type="entry name" value="FAD/NAD(P)-binding domain"/>
    <property type="match status" value="1"/>
</dbReference>
<keyword evidence="7" id="KW-0274">FAD</keyword>
<dbReference type="EC" id="1.14.13.59" evidence="4"/>
<evidence type="ECO:0000256" key="7">
    <source>
        <dbReference type="ARBA" id="ARBA00022827"/>
    </source>
</evidence>
<gene>
    <name evidence="15" type="ORF">FPZ44_11870</name>
</gene>
<protein>
    <recommendedName>
        <fullName evidence="5">L-lysine N6-monooxygenase MbtG</fullName>
        <ecNumber evidence="4">1.14.13.59</ecNumber>
    </recommendedName>
    <alternativeName>
        <fullName evidence="13">Lysine 6-N-hydroxylase</fullName>
    </alternativeName>
    <alternativeName>
        <fullName evidence="12">Lysine N6-hydroxylase</fullName>
    </alternativeName>
    <alternativeName>
        <fullName evidence="10">Lysine-N-oxygenase</fullName>
    </alternativeName>
    <alternativeName>
        <fullName evidence="11">Mycobactin synthase protein G</fullName>
    </alternativeName>
</protein>
<dbReference type="InterPro" id="IPR036188">
    <property type="entry name" value="FAD/NAD-bd_sf"/>
</dbReference>
<comment type="catalytic activity">
    <reaction evidence="14">
        <text>L-lysine + NADPH + O2 = N(6)-hydroxy-L-lysine + NADP(+) + H2O</text>
        <dbReference type="Rhea" id="RHEA:23228"/>
        <dbReference type="ChEBI" id="CHEBI:15377"/>
        <dbReference type="ChEBI" id="CHEBI:15379"/>
        <dbReference type="ChEBI" id="CHEBI:32551"/>
        <dbReference type="ChEBI" id="CHEBI:57783"/>
        <dbReference type="ChEBI" id="CHEBI:57820"/>
        <dbReference type="ChEBI" id="CHEBI:58349"/>
        <dbReference type="EC" id="1.14.13.59"/>
    </reaction>
</comment>
<evidence type="ECO:0000256" key="2">
    <source>
        <dbReference type="ARBA" id="ARBA00004924"/>
    </source>
</evidence>
<dbReference type="OrthoDB" id="7527071at2"/>
<comment type="caution">
    <text evidence="15">The sequence shown here is derived from an EMBL/GenBank/DDBJ whole genome shotgun (WGS) entry which is preliminary data.</text>
</comment>
<evidence type="ECO:0000256" key="12">
    <source>
        <dbReference type="ARBA" id="ARBA00032493"/>
    </source>
</evidence>
<comment type="similarity">
    <text evidence="3">Belongs to the lysine N(6)-hydroxylase/L-ornithine N(5)-oxygenase family.</text>
</comment>
<keyword evidence="16" id="KW-1185">Reference proteome</keyword>
<evidence type="ECO:0000313" key="16">
    <source>
        <dbReference type="Proteomes" id="UP000318102"/>
    </source>
</evidence>
<evidence type="ECO:0000256" key="3">
    <source>
        <dbReference type="ARBA" id="ARBA00007588"/>
    </source>
</evidence>
<evidence type="ECO:0000256" key="9">
    <source>
        <dbReference type="ARBA" id="ARBA00023002"/>
    </source>
</evidence>
<evidence type="ECO:0000256" key="5">
    <source>
        <dbReference type="ARBA" id="ARBA00016406"/>
    </source>
</evidence>
<evidence type="ECO:0000256" key="14">
    <source>
        <dbReference type="ARBA" id="ARBA00048407"/>
    </source>
</evidence>
<dbReference type="PRINTS" id="PR00368">
    <property type="entry name" value="FADPNR"/>
</dbReference>
<comment type="pathway">
    <text evidence="2">Siderophore biosynthesis.</text>
</comment>
<evidence type="ECO:0000256" key="6">
    <source>
        <dbReference type="ARBA" id="ARBA00022630"/>
    </source>
</evidence>
<dbReference type="PANTHER" id="PTHR42802:SF1">
    <property type="entry name" value="L-ORNITHINE N(5)-MONOOXYGENASE"/>
    <property type="match status" value="1"/>
</dbReference>
<dbReference type="EMBL" id="VNJK01000001">
    <property type="protein sequence ID" value="TVX93694.1"/>
    <property type="molecule type" value="Genomic_DNA"/>
</dbReference>
<comment type="cofactor">
    <cofactor evidence="1">
        <name>FAD</name>
        <dbReference type="ChEBI" id="CHEBI:57692"/>
    </cofactor>
</comment>
<dbReference type="SUPFAM" id="SSF51905">
    <property type="entry name" value="FAD/NAD(P)-binding domain"/>
    <property type="match status" value="2"/>
</dbReference>
<proteinExistence type="inferred from homology"/>
<dbReference type="InterPro" id="IPR025700">
    <property type="entry name" value="Lys/Orn_oxygenase"/>
</dbReference>
<evidence type="ECO:0000256" key="4">
    <source>
        <dbReference type="ARBA" id="ARBA00013076"/>
    </source>
</evidence>
<keyword evidence="9" id="KW-0560">Oxidoreductase</keyword>
<keyword evidence="8" id="KW-0521">NADP</keyword>
<sequence length="444" mass="50800">MLLEHLPSNQNIKEVVGIGLGPSNLALAIAVDEQGEDSSNWLFLEKNEECMWHPGMLLEGARLQISFLKDLVTLRNPRSFYSFINYLKENGRLDEFINLSHFNPTRIEYVHYLNWVKSHLPQKMMQMGAEVISVNPVANSNSGINLLKTVYRNRDGEVASVISKDIVVAVGGTPFIPELFAKSRIKPIFHSCNYLHGIASYSSNKPHQFCVVGSGQSAVEIILHLAERFPDSTILSIQRNATFKPADNSPFVNEIFFPRNADFMFDLQNRHNRKRVMDFYHDTNYSAVDIELLETMYHKMYNDKWRNKPQIQLCPFTDIVEVNEQGHKVKLVTRNNLKDEPLSYFEADAVILATGYERKTLPAFMDNLLPYFVYDEDELAINRSYQVQTNDEMKARIYLQGMSEMTHGISDTLLSILPIRANDILQDITNDAAANKEKIKEAVL</sequence>
<dbReference type="Pfam" id="PF13434">
    <property type="entry name" value="Lys_Orn_oxgnase"/>
    <property type="match status" value="1"/>
</dbReference>
<dbReference type="AlphaFoldDB" id="A0A559J1D6"/>
<evidence type="ECO:0000256" key="11">
    <source>
        <dbReference type="ARBA" id="ARBA00031158"/>
    </source>
</evidence>